<evidence type="ECO:0000256" key="9">
    <source>
        <dbReference type="HAMAP-Rule" id="MF_01808"/>
    </source>
</evidence>
<feature type="active site" evidence="9">
    <location>
        <position position="257"/>
    </location>
</feature>
<keyword evidence="7 9" id="KW-0233">DNA recombination</keyword>
<dbReference type="GO" id="GO:0007059">
    <property type="term" value="P:chromosome segregation"/>
    <property type="evidence" value="ECO:0007669"/>
    <property type="project" value="UniProtKB-UniRule"/>
</dbReference>
<dbReference type="PROSITE" id="PS51900">
    <property type="entry name" value="CB"/>
    <property type="match status" value="1"/>
</dbReference>
<keyword evidence="13" id="KW-1185">Reference proteome</keyword>
<evidence type="ECO:0000259" key="11">
    <source>
        <dbReference type="PROSITE" id="PS51900"/>
    </source>
</evidence>
<dbReference type="InterPro" id="IPR010998">
    <property type="entry name" value="Integrase_recombinase_N"/>
</dbReference>
<evidence type="ECO:0000313" key="13">
    <source>
        <dbReference type="Proteomes" id="UP000295510"/>
    </source>
</evidence>
<dbReference type="AlphaFoldDB" id="A0A4R6UEL6"/>
<dbReference type="Pfam" id="PF02899">
    <property type="entry name" value="Phage_int_SAM_1"/>
    <property type="match status" value="1"/>
</dbReference>
<keyword evidence="2 9" id="KW-0963">Cytoplasm</keyword>
<feature type="active site" description="O-(3'-phospho-DNA)-tyrosine intermediate" evidence="9">
    <location>
        <position position="289"/>
    </location>
</feature>
<feature type="active site" evidence="9">
    <location>
        <position position="254"/>
    </location>
</feature>
<evidence type="ECO:0000313" key="12">
    <source>
        <dbReference type="EMBL" id="TDQ45148.1"/>
    </source>
</evidence>
<keyword evidence="4 9" id="KW-0159">Chromosome partition</keyword>
<evidence type="ECO:0000256" key="2">
    <source>
        <dbReference type="ARBA" id="ARBA00022490"/>
    </source>
</evidence>
<organism evidence="12 13">
    <name type="scientific">Tepidicella xavieri</name>
    <dbReference type="NCBI Taxonomy" id="360241"/>
    <lineage>
        <taxon>Bacteria</taxon>
        <taxon>Pseudomonadati</taxon>
        <taxon>Pseudomonadota</taxon>
        <taxon>Betaproteobacteria</taxon>
        <taxon>Burkholderiales</taxon>
        <taxon>Tepidicella</taxon>
    </lineage>
</organism>
<comment type="caution">
    <text evidence="12">The sequence shown here is derived from an EMBL/GenBank/DDBJ whole genome shotgun (WGS) entry which is preliminary data.</text>
</comment>
<name>A0A4R6UEL6_9BURK</name>
<dbReference type="SUPFAM" id="SSF56349">
    <property type="entry name" value="DNA breaking-rejoining enzymes"/>
    <property type="match status" value="1"/>
</dbReference>
<dbReference type="GO" id="GO:0006313">
    <property type="term" value="P:DNA transposition"/>
    <property type="evidence" value="ECO:0007669"/>
    <property type="project" value="UniProtKB-UniRule"/>
</dbReference>
<dbReference type="PANTHER" id="PTHR30349:SF81">
    <property type="entry name" value="TYROSINE RECOMBINASE XERC"/>
    <property type="match status" value="1"/>
</dbReference>
<comment type="subcellular location">
    <subcellularLocation>
        <location evidence="1 9">Cytoplasm</location>
    </subcellularLocation>
</comment>
<sequence length="313" mass="34966">MSAAPDDSLIVRYLDHVRVEKRLSARTQALYARHLQVLREQCQQAGLAWDQVREAHVRRWAAELRARGLHPRSVALALSCWRGFYTWQGRQGLIRQHPVQGVRAPKAAKPLPKALAVEEALRLAGHAPDAAASDWQAVQDRCMVELLYGSGLRIAELLGLDRRYHPQARGWIDRAAAEVHVCGKGGKWRAVPLGSAAAQALDEWLTARAQMGLPVDGEALFLGARGQRLTPQVARRRLQTWALAAGLPNRVHPHMLRHSFATHILQSSADLRAVQELLGHAHIGTTQVYTRLDFQHLSRVYEAAHPRARRTAK</sequence>
<dbReference type="HAMAP" id="MF_01808">
    <property type="entry name" value="Recomb_XerC_XerD"/>
    <property type="match status" value="1"/>
</dbReference>
<dbReference type="GO" id="GO:0005737">
    <property type="term" value="C:cytoplasm"/>
    <property type="evidence" value="ECO:0007669"/>
    <property type="project" value="UniProtKB-SubCell"/>
</dbReference>
<dbReference type="GO" id="GO:0003677">
    <property type="term" value="F:DNA binding"/>
    <property type="evidence" value="ECO:0007669"/>
    <property type="project" value="UniProtKB-UniRule"/>
</dbReference>
<evidence type="ECO:0000259" key="10">
    <source>
        <dbReference type="PROSITE" id="PS51898"/>
    </source>
</evidence>
<feature type="domain" description="Tyr recombinase" evidence="10">
    <location>
        <begin position="110"/>
        <end position="302"/>
    </location>
</feature>
<dbReference type="InterPro" id="IPR002104">
    <property type="entry name" value="Integrase_catalytic"/>
</dbReference>
<dbReference type="InterPro" id="IPR023009">
    <property type="entry name" value="Tyrosine_recombinase_XerC/XerD"/>
</dbReference>
<dbReference type="PROSITE" id="PS51898">
    <property type="entry name" value="TYR_RECOMBINASE"/>
    <property type="match status" value="1"/>
</dbReference>
<keyword evidence="5 9" id="KW-0229">DNA integration</keyword>
<comment type="similarity">
    <text evidence="9">Belongs to the 'phage' integrase family. XerC subfamily.</text>
</comment>
<feature type="active site" evidence="9">
    <location>
        <position position="280"/>
    </location>
</feature>
<dbReference type="RefSeq" id="WP_245988762.1">
    <property type="nucleotide sequence ID" value="NZ_SNYL01000001.1"/>
</dbReference>
<dbReference type="GO" id="GO:0051301">
    <property type="term" value="P:cell division"/>
    <property type="evidence" value="ECO:0007669"/>
    <property type="project" value="UniProtKB-KW"/>
</dbReference>
<dbReference type="EMBL" id="SNYL01000001">
    <property type="protein sequence ID" value="TDQ45148.1"/>
    <property type="molecule type" value="Genomic_DNA"/>
</dbReference>
<evidence type="ECO:0000256" key="7">
    <source>
        <dbReference type="ARBA" id="ARBA00023172"/>
    </source>
</evidence>
<dbReference type="InterPro" id="IPR004107">
    <property type="entry name" value="Integrase_SAM-like_N"/>
</dbReference>
<evidence type="ECO:0000256" key="3">
    <source>
        <dbReference type="ARBA" id="ARBA00022618"/>
    </source>
</evidence>
<feature type="active site" evidence="9">
    <location>
        <position position="184"/>
    </location>
</feature>
<evidence type="ECO:0000256" key="4">
    <source>
        <dbReference type="ARBA" id="ARBA00022829"/>
    </source>
</evidence>
<dbReference type="Proteomes" id="UP000295510">
    <property type="component" value="Unassembled WGS sequence"/>
</dbReference>
<evidence type="ECO:0000256" key="1">
    <source>
        <dbReference type="ARBA" id="ARBA00004496"/>
    </source>
</evidence>
<keyword evidence="3 9" id="KW-0132">Cell division</keyword>
<dbReference type="Gene3D" id="1.10.150.130">
    <property type="match status" value="1"/>
</dbReference>
<evidence type="ECO:0000256" key="5">
    <source>
        <dbReference type="ARBA" id="ARBA00022908"/>
    </source>
</evidence>
<feature type="active site" evidence="9">
    <location>
        <position position="153"/>
    </location>
</feature>
<feature type="domain" description="Core-binding (CB)" evidence="11">
    <location>
        <begin position="4"/>
        <end position="89"/>
    </location>
</feature>
<reference evidence="12 13" key="1">
    <citation type="submission" date="2019-03" db="EMBL/GenBank/DDBJ databases">
        <title>Genomic Encyclopedia of Type Strains, Phase IV (KMG-IV): sequencing the most valuable type-strain genomes for metagenomic binning, comparative biology and taxonomic classification.</title>
        <authorList>
            <person name="Goeker M."/>
        </authorList>
    </citation>
    <scope>NUCLEOTIDE SEQUENCE [LARGE SCALE GENOMIC DNA]</scope>
    <source>
        <strain evidence="12 13">DSM 19605</strain>
    </source>
</reference>
<comment type="function">
    <text evidence="9">Site-specific tyrosine recombinase, which acts by catalyzing the cutting and rejoining of the recombining DNA molecules. The XerC-XerD complex is essential to convert dimers of the bacterial chromosome into monomers to permit their segregation at cell division. It also contributes to the segregational stability of plasmids.</text>
</comment>
<protein>
    <recommendedName>
        <fullName evidence="9">Tyrosine recombinase XerC</fullName>
    </recommendedName>
</protein>
<dbReference type="CDD" id="cd00798">
    <property type="entry name" value="INT_XerDC_C"/>
    <property type="match status" value="1"/>
</dbReference>
<dbReference type="Pfam" id="PF00589">
    <property type="entry name" value="Phage_integrase"/>
    <property type="match status" value="1"/>
</dbReference>
<keyword evidence="6 9" id="KW-0238">DNA-binding</keyword>
<dbReference type="PANTHER" id="PTHR30349">
    <property type="entry name" value="PHAGE INTEGRASE-RELATED"/>
    <property type="match status" value="1"/>
</dbReference>
<evidence type="ECO:0000256" key="8">
    <source>
        <dbReference type="ARBA" id="ARBA00023306"/>
    </source>
</evidence>
<dbReference type="InterPro" id="IPR044068">
    <property type="entry name" value="CB"/>
</dbReference>
<keyword evidence="8 9" id="KW-0131">Cell cycle</keyword>
<dbReference type="GO" id="GO:0009037">
    <property type="term" value="F:tyrosine-based site-specific recombinase activity"/>
    <property type="evidence" value="ECO:0007669"/>
    <property type="project" value="UniProtKB-UniRule"/>
</dbReference>
<dbReference type="InterPro" id="IPR011010">
    <property type="entry name" value="DNA_brk_join_enz"/>
</dbReference>
<dbReference type="InterPro" id="IPR050090">
    <property type="entry name" value="Tyrosine_recombinase_XerCD"/>
</dbReference>
<dbReference type="InterPro" id="IPR013762">
    <property type="entry name" value="Integrase-like_cat_sf"/>
</dbReference>
<gene>
    <name evidence="9" type="primary">xerC</name>
    <name evidence="12" type="ORF">DFR43_10149</name>
</gene>
<accession>A0A4R6UEL6</accession>
<dbReference type="Gene3D" id="1.10.443.10">
    <property type="entry name" value="Intergrase catalytic core"/>
    <property type="match status" value="1"/>
</dbReference>
<evidence type="ECO:0000256" key="6">
    <source>
        <dbReference type="ARBA" id="ARBA00023125"/>
    </source>
</evidence>
<proteinExistence type="inferred from homology"/>
<comment type="subunit">
    <text evidence="9">Forms a cyclic heterotetrameric complex composed of two molecules of XerC and two molecules of XerD.</text>
</comment>